<proteinExistence type="predicted"/>
<dbReference type="InterPro" id="IPR024932">
    <property type="entry name" value="ApbE"/>
</dbReference>
<dbReference type="OrthoDB" id="9778595at2"/>
<evidence type="ECO:0000256" key="1">
    <source>
        <dbReference type="ARBA" id="ARBA00001946"/>
    </source>
</evidence>
<keyword evidence="6" id="KW-0479">Metal-binding</keyword>
<dbReference type="InterPro" id="IPR003374">
    <property type="entry name" value="ApbE-like_sf"/>
</dbReference>
<protein>
    <recommendedName>
        <fullName evidence="3">FAD:protein FMN transferase</fullName>
        <ecNumber evidence="2">2.7.1.180</ecNumber>
    </recommendedName>
    <alternativeName>
        <fullName evidence="9">Flavin transferase</fullName>
    </alternativeName>
</protein>
<evidence type="ECO:0000256" key="3">
    <source>
        <dbReference type="ARBA" id="ARBA00016337"/>
    </source>
</evidence>
<comment type="cofactor">
    <cofactor evidence="1">
        <name>Mg(2+)</name>
        <dbReference type="ChEBI" id="CHEBI:18420"/>
    </cofactor>
</comment>
<comment type="caution">
    <text evidence="11">The sequence shown here is derived from an EMBL/GenBank/DDBJ whole genome shotgun (WGS) entry which is preliminary data.</text>
</comment>
<dbReference type="Pfam" id="PF02424">
    <property type="entry name" value="ApbE"/>
    <property type="match status" value="1"/>
</dbReference>
<evidence type="ECO:0000256" key="10">
    <source>
        <dbReference type="ARBA" id="ARBA00048540"/>
    </source>
</evidence>
<keyword evidence="7" id="KW-0274">FAD</keyword>
<evidence type="ECO:0000256" key="8">
    <source>
        <dbReference type="ARBA" id="ARBA00022842"/>
    </source>
</evidence>
<sequence>MTMPTNAFLPFHFQTMDSAIELLLPLGEQQQQLRIHEIGNEWFGREERRFSHRHPDSEINLLNTLAGESCLVSNAMLEVLFLAEMYQALTDGNYTPLLYKGETTLTHSPAPATQCWRVNPTTKSVMLPEHTTIHLQGLDKSWSLKRLTDYLKKTLSISRGRLLSQGDVTVWGPSSAEQEPWMIGIQNPWNEDTKLGAIVMPEGALSTYSPFEDYKDGDSSSDVLQCTVAGQDLVACHVWARLLGSLGLEAGLSLLAKRSDTCEAIVLTKQNELHYFGRETSLRHRWLDLHVDHYHFRDEQGKGDVDSFN</sequence>
<dbReference type="RefSeq" id="WP_068665841.1">
    <property type="nucleotide sequence ID" value="NZ_LYPB01000072.1"/>
</dbReference>
<evidence type="ECO:0000256" key="5">
    <source>
        <dbReference type="ARBA" id="ARBA00022679"/>
    </source>
</evidence>
<keyword evidence="5" id="KW-0808">Transferase</keyword>
<evidence type="ECO:0000313" key="12">
    <source>
        <dbReference type="Proteomes" id="UP000078454"/>
    </source>
</evidence>
<evidence type="ECO:0000256" key="7">
    <source>
        <dbReference type="ARBA" id="ARBA00022827"/>
    </source>
</evidence>
<organism evidence="11 12">
    <name type="scientific">Paenibacillus oryzisoli</name>
    <dbReference type="NCBI Taxonomy" id="1850517"/>
    <lineage>
        <taxon>Bacteria</taxon>
        <taxon>Bacillati</taxon>
        <taxon>Bacillota</taxon>
        <taxon>Bacilli</taxon>
        <taxon>Bacillales</taxon>
        <taxon>Paenibacillaceae</taxon>
        <taxon>Paenibacillus</taxon>
    </lineage>
</organism>
<dbReference type="AlphaFoldDB" id="A0A198A890"/>
<dbReference type="Proteomes" id="UP000078454">
    <property type="component" value="Unassembled WGS sequence"/>
</dbReference>
<name>A0A198A890_9BACL</name>
<evidence type="ECO:0000313" key="11">
    <source>
        <dbReference type="EMBL" id="OAS17392.1"/>
    </source>
</evidence>
<dbReference type="GO" id="GO:0016740">
    <property type="term" value="F:transferase activity"/>
    <property type="evidence" value="ECO:0007669"/>
    <property type="project" value="UniProtKB-KW"/>
</dbReference>
<dbReference type="PANTHER" id="PTHR30040:SF2">
    <property type="entry name" value="FAD:PROTEIN FMN TRANSFERASE"/>
    <property type="match status" value="1"/>
</dbReference>
<keyword evidence="12" id="KW-1185">Reference proteome</keyword>
<reference evidence="11 12" key="1">
    <citation type="submission" date="2016-05" db="EMBL/GenBank/DDBJ databases">
        <title>Paenibacillus sp. 1ZS3-15 nov., isolated from the rhizosphere soil.</title>
        <authorList>
            <person name="Zhang X.X."/>
            <person name="Zhang J."/>
        </authorList>
    </citation>
    <scope>NUCLEOTIDE SEQUENCE [LARGE SCALE GENOMIC DNA]</scope>
    <source>
        <strain evidence="11 12">1ZS3-15</strain>
    </source>
</reference>
<comment type="catalytic activity">
    <reaction evidence="10">
        <text>L-threonyl-[protein] + FAD = FMN-L-threonyl-[protein] + AMP + H(+)</text>
        <dbReference type="Rhea" id="RHEA:36847"/>
        <dbReference type="Rhea" id="RHEA-COMP:11060"/>
        <dbReference type="Rhea" id="RHEA-COMP:11061"/>
        <dbReference type="ChEBI" id="CHEBI:15378"/>
        <dbReference type="ChEBI" id="CHEBI:30013"/>
        <dbReference type="ChEBI" id="CHEBI:57692"/>
        <dbReference type="ChEBI" id="CHEBI:74257"/>
        <dbReference type="ChEBI" id="CHEBI:456215"/>
        <dbReference type="EC" id="2.7.1.180"/>
    </reaction>
</comment>
<evidence type="ECO:0000256" key="4">
    <source>
        <dbReference type="ARBA" id="ARBA00022630"/>
    </source>
</evidence>
<dbReference type="Gene3D" id="3.10.520.10">
    <property type="entry name" value="ApbE-like domains"/>
    <property type="match status" value="1"/>
</dbReference>
<dbReference type="EMBL" id="LYPB01000072">
    <property type="protein sequence ID" value="OAS17392.1"/>
    <property type="molecule type" value="Genomic_DNA"/>
</dbReference>
<dbReference type="STRING" id="1850517.A8708_21710"/>
<accession>A0A198A890</accession>
<evidence type="ECO:0000256" key="6">
    <source>
        <dbReference type="ARBA" id="ARBA00022723"/>
    </source>
</evidence>
<evidence type="ECO:0000256" key="9">
    <source>
        <dbReference type="ARBA" id="ARBA00031306"/>
    </source>
</evidence>
<dbReference type="SUPFAM" id="SSF143631">
    <property type="entry name" value="ApbE-like"/>
    <property type="match status" value="1"/>
</dbReference>
<keyword evidence="4" id="KW-0285">Flavoprotein</keyword>
<gene>
    <name evidence="11" type="ORF">A8708_21710</name>
</gene>
<keyword evidence="8" id="KW-0460">Magnesium</keyword>
<dbReference type="EC" id="2.7.1.180" evidence="2"/>
<dbReference type="GO" id="GO:0046872">
    <property type="term" value="F:metal ion binding"/>
    <property type="evidence" value="ECO:0007669"/>
    <property type="project" value="UniProtKB-KW"/>
</dbReference>
<dbReference type="PANTHER" id="PTHR30040">
    <property type="entry name" value="THIAMINE BIOSYNTHESIS LIPOPROTEIN APBE"/>
    <property type="match status" value="1"/>
</dbReference>
<evidence type="ECO:0000256" key="2">
    <source>
        <dbReference type="ARBA" id="ARBA00011955"/>
    </source>
</evidence>